<dbReference type="InterPro" id="IPR001017">
    <property type="entry name" value="DH_E1"/>
</dbReference>
<evidence type="ECO:0000256" key="5">
    <source>
        <dbReference type="ARBA" id="ARBA00013321"/>
    </source>
</evidence>
<dbReference type="PANTHER" id="PTHR23152">
    <property type="entry name" value="2-OXOGLUTARATE DEHYDROGENASE"/>
    <property type="match status" value="1"/>
</dbReference>
<sequence>MHDLAKDRSFRALWSTSHLGGANAAYLEALYDLYLNDPTAIDPAWRAYFDGLPRVDGQTTEVSHSIVRDAFRRIGREAAPAPAAVPAPVAADQERKQVRVLQLINAYRFRGHQRARLDPLELWERPKAPDLDLHYHGLTAGDLDTVFETGSLVGPRRAPLREILDILTRTYCGTIGAEYMHITDTAEKRWLQSCLESVRGVPAYPAEVKRRLLERLTAAEGLERYLHAKYVGQKRFSLEGAESLIALLEELVQRSGSYGMKEVVMGMAHRGRLNVLVNLMGKTPAELFLEFEGKARGSGNGTGDVKYHLGFSSDVQTPGGQVHLALAFNPSHLEIVGPVVQGSVRARQERLRDKYGVRVLPIVIHGDAAFAGQGVVMETFNMSQLRGYSAKGTVHVIVNNQIGFTTSLQQDARSTLYASDVAKMVNAPILHVNADDPEAVLFVAEIALDYRMTFHKDVIIDLIGYRRHGHSEADEPSVTQPAMYRRIRSLPTARERYASELVAQGVLDEAGVEAQVSSYRNALDAGASVAPNMVPRERSRYTYGADWARYVGKACPDAVETRVPRETVRELVERMSRLPEGFELHPNVAKVYENRGKMAAGALPLDWGFAENLAYASLLRDGYAVRISGQDSGRGTFFHRHAIVYNQKDGTAYVPLRNLYDEQPRFLVINSLLSEEAVLAFEYGYATTDPKTITVWEAQFGDFANNAQVVIDQFISAGEQKWERLSGLVMFLPHGYEGQGPEHSSGRPERYLQLCAQQNMTVCIPTTPAQLFHLLRRQMIQECRKPLVVFTPKSLLRLRHSFSALDDVTQGGFEKILGEPEGIEADAIRRVLLCAGKVYYDLAERRRETGRNDVAIVRVEQLYPFPAESLARELKRYPRATEFVWCQEEPRNQGAWYTTQHRLRAALPKGREVQYAGRPTSAAPAVGDYHLHLKQLHELLDDAFKPLA</sequence>
<proteinExistence type="inferred from homology"/>
<dbReference type="Gene3D" id="1.10.287.1150">
    <property type="entry name" value="TPP helical domain"/>
    <property type="match status" value="1"/>
</dbReference>
<keyword evidence="6" id="KW-0560">Oxidoreductase</keyword>
<dbReference type="CDD" id="cd02016">
    <property type="entry name" value="TPP_E1_OGDC_like"/>
    <property type="match status" value="1"/>
</dbReference>
<dbReference type="InterPro" id="IPR011603">
    <property type="entry name" value="2oxoglutarate_DH_E1"/>
</dbReference>
<dbReference type="AlphaFoldDB" id="A0A1B4V0B5"/>
<comment type="similarity">
    <text evidence="3">Belongs to the alpha-ketoglutarate dehydrogenase family.</text>
</comment>
<accession>A0A1B4V0B5</accession>
<dbReference type="EC" id="1.2.4.2" evidence="4"/>
<keyword evidence="11" id="KW-1185">Reference proteome</keyword>
<dbReference type="GO" id="GO:0006099">
    <property type="term" value="P:tricarboxylic acid cycle"/>
    <property type="evidence" value="ECO:0007669"/>
    <property type="project" value="TreeGrafter"/>
</dbReference>
<evidence type="ECO:0000313" key="11">
    <source>
        <dbReference type="Proteomes" id="UP000218899"/>
    </source>
</evidence>
<dbReference type="PANTHER" id="PTHR23152:SF4">
    <property type="entry name" value="2-OXOADIPATE DEHYDROGENASE COMPLEX COMPONENT E1"/>
    <property type="match status" value="1"/>
</dbReference>
<dbReference type="RefSeq" id="WP_096457065.1">
    <property type="nucleotide sequence ID" value="NZ_AP014936.1"/>
</dbReference>
<dbReference type="GO" id="GO:0005829">
    <property type="term" value="C:cytosol"/>
    <property type="evidence" value="ECO:0007669"/>
    <property type="project" value="TreeGrafter"/>
</dbReference>
<dbReference type="InterPro" id="IPR032106">
    <property type="entry name" value="2-oxogl_dehyd_N"/>
</dbReference>
<evidence type="ECO:0000313" key="10">
    <source>
        <dbReference type="EMBL" id="BAU46615.1"/>
    </source>
</evidence>
<dbReference type="Pfam" id="PF00676">
    <property type="entry name" value="E1_dh"/>
    <property type="match status" value="1"/>
</dbReference>
<reference evidence="10 11" key="1">
    <citation type="submission" date="2015-08" db="EMBL/GenBank/DDBJ databases">
        <title>Complete genome sequence of Sulfurifustis variabilis.</title>
        <authorList>
            <person name="Miura A."/>
            <person name="Kojima H."/>
            <person name="Fukui M."/>
        </authorList>
    </citation>
    <scope>NUCLEOTIDE SEQUENCE [LARGE SCALE GENOMIC DNA]</scope>
    <source>
        <strain evidence="11">skN76</strain>
    </source>
</reference>
<dbReference type="Pfam" id="PF02779">
    <property type="entry name" value="Transket_pyr"/>
    <property type="match status" value="1"/>
</dbReference>
<dbReference type="InterPro" id="IPR029061">
    <property type="entry name" value="THDP-binding"/>
</dbReference>
<comment type="cofactor">
    <cofactor evidence="1">
        <name>thiamine diphosphate</name>
        <dbReference type="ChEBI" id="CHEBI:58937"/>
    </cofactor>
</comment>
<evidence type="ECO:0000256" key="7">
    <source>
        <dbReference type="ARBA" id="ARBA00023052"/>
    </source>
</evidence>
<dbReference type="Pfam" id="PF16870">
    <property type="entry name" value="OxoGdeHyase_C"/>
    <property type="match status" value="1"/>
</dbReference>
<protein>
    <recommendedName>
        <fullName evidence="5">2-oxoglutarate dehydrogenase E1 component</fullName>
        <ecNumber evidence="4">1.2.4.2</ecNumber>
    </recommendedName>
    <alternativeName>
        <fullName evidence="8">Alpha-ketoglutarate dehydrogenase</fullName>
    </alternativeName>
</protein>
<dbReference type="InterPro" id="IPR031717">
    <property type="entry name" value="ODO-1/KGD_C"/>
</dbReference>
<dbReference type="EMBL" id="AP014936">
    <property type="protein sequence ID" value="BAU46615.1"/>
    <property type="molecule type" value="Genomic_DNA"/>
</dbReference>
<organism evidence="10 11">
    <name type="scientific">Sulfurifustis variabilis</name>
    <dbReference type="NCBI Taxonomy" id="1675686"/>
    <lineage>
        <taxon>Bacteria</taxon>
        <taxon>Pseudomonadati</taxon>
        <taxon>Pseudomonadota</taxon>
        <taxon>Gammaproteobacteria</taxon>
        <taxon>Acidiferrobacterales</taxon>
        <taxon>Acidiferrobacteraceae</taxon>
        <taxon>Sulfurifustis</taxon>
    </lineage>
</organism>
<evidence type="ECO:0000256" key="2">
    <source>
        <dbReference type="ARBA" id="ARBA00003906"/>
    </source>
</evidence>
<gene>
    <name evidence="10" type="ORF">SVA_0032</name>
</gene>
<dbReference type="InterPro" id="IPR005475">
    <property type="entry name" value="Transketolase-like_Pyr-bd"/>
</dbReference>
<evidence type="ECO:0000256" key="6">
    <source>
        <dbReference type="ARBA" id="ARBA00023002"/>
    </source>
</evidence>
<dbReference type="SMART" id="SM00861">
    <property type="entry name" value="Transket_pyr"/>
    <property type="match status" value="1"/>
</dbReference>
<evidence type="ECO:0000259" key="9">
    <source>
        <dbReference type="SMART" id="SM00861"/>
    </source>
</evidence>
<dbReference type="NCBIfam" id="TIGR00239">
    <property type="entry name" value="2oxo_dh_E1"/>
    <property type="match status" value="1"/>
</dbReference>
<feature type="domain" description="Transketolase-like pyrimidine-binding" evidence="9">
    <location>
        <begin position="605"/>
        <end position="798"/>
    </location>
</feature>
<dbReference type="Gene3D" id="3.40.50.11610">
    <property type="entry name" value="Multifunctional 2-oxoglutarate metabolism enzyme, C-terminal domain"/>
    <property type="match status" value="1"/>
</dbReference>
<dbReference type="NCBIfam" id="NF008907">
    <property type="entry name" value="PRK12270.1"/>
    <property type="match status" value="1"/>
</dbReference>
<dbReference type="SUPFAM" id="SSF52518">
    <property type="entry name" value="Thiamin diphosphate-binding fold (THDP-binding)"/>
    <property type="match status" value="2"/>
</dbReference>
<comment type="function">
    <text evidence="2">E1 component of the 2-oxoglutarate dehydrogenase (OGDH) complex which catalyzes the decarboxylation of 2-oxoglutarate, the first step in the conversion of 2-oxoglutarate to succinyl-CoA and CO(2).</text>
</comment>
<dbReference type="GO" id="GO:0030976">
    <property type="term" value="F:thiamine pyrophosphate binding"/>
    <property type="evidence" value="ECO:0007669"/>
    <property type="project" value="InterPro"/>
</dbReference>
<evidence type="ECO:0000256" key="8">
    <source>
        <dbReference type="ARBA" id="ARBA00030680"/>
    </source>
</evidence>
<dbReference type="KEGG" id="sva:SVA_0032"/>
<evidence type="ECO:0000256" key="4">
    <source>
        <dbReference type="ARBA" id="ARBA00012280"/>
    </source>
</evidence>
<name>A0A1B4V0B5_9GAMM</name>
<dbReference type="OrthoDB" id="9759785at2"/>
<dbReference type="Proteomes" id="UP000218899">
    <property type="component" value="Chromosome"/>
</dbReference>
<dbReference type="GO" id="GO:0004591">
    <property type="term" value="F:oxoglutarate dehydrogenase (succinyl-transferring) activity"/>
    <property type="evidence" value="ECO:0007669"/>
    <property type="project" value="UniProtKB-EC"/>
</dbReference>
<dbReference type="NCBIfam" id="NF006914">
    <property type="entry name" value="PRK09404.1"/>
    <property type="match status" value="1"/>
</dbReference>
<dbReference type="Pfam" id="PF16078">
    <property type="entry name" value="2-oxogl_dehyd_N"/>
    <property type="match status" value="1"/>
</dbReference>
<dbReference type="Gene3D" id="3.40.50.12470">
    <property type="match status" value="1"/>
</dbReference>
<evidence type="ECO:0000256" key="3">
    <source>
        <dbReference type="ARBA" id="ARBA00006936"/>
    </source>
</evidence>
<dbReference type="PIRSF" id="PIRSF000157">
    <property type="entry name" value="Oxoglu_dh_E1"/>
    <property type="match status" value="1"/>
</dbReference>
<dbReference type="GO" id="GO:0045252">
    <property type="term" value="C:oxoglutarate dehydrogenase complex"/>
    <property type="evidence" value="ECO:0007669"/>
    <property type="project" value="TreeGrafter"/>
</dbReference>
<keyword evidence="7" id="KW-0786">Thiamine pyrophosphate</keyword>
<evidence type="ECO:0000256" key="1">
    <source>
        <dbReference type="ARBA" id="ARBA00001964"/>
    </source>
</evidence>
<dbReference type="Gene3D" id="3.40.50.970">
    <property type="match status" value="1"/>
</dbReference>
<dbReference type="InterPro" id="IPR042179">
    <property type="entry name" value="KGD_C_sf"/>
</dbReference>
<dbReference type="FunFam" id="1.10.287.1150:FF:000004">
    <property type="entry name" value="2-oxoglutarate dehydrogenase E1 component"/>
    <property type="match status" value="1"/>
</dbReference>